<dbReference type="InterPro" id="IPR016181">
    <property type="entry name" value="Acyl_CoA_acyltransferase"/>
</dbReference>
<keyword evidence="3" id="KW-1185">Reference proteome</keyword>
<dbReference type="PANTHER" id="PTHR42791:SF1">
    <property type="entry name" value="N-ACETYLTRANSFERASE DOMAIN-CONTAINING PROTEIN"/>
    <property type="match status" value="1"/>
</dbReference>
<evidence type="ECO:0000313" key="2">
    <source>
        <dbReference type="EMBL" id="EKM49754.1"/>
    </source>
</evidence>
<name>K5VT49_PHACS</name>
<dbReference type="STRING" id="650164.K5VT49"/>
<dbReference type="GeneID" id="18919777"/>
<dbReference type="RefSeq" id="XP_007401547.1">
    <property type="nucleotide sequence ID" value="XM_007401485.1"/>
</dbReference>
<evidence type="ECO:0000259" key="1">
    <source>
        <dbReference type="Pfam" id="PF13508"/>
    </source>
</evidence>
<feature type="domain" description="N-acetyltransferase" evidence="1">
    <location>
        <begin position="133"/>
        <end position="191"/>
    </location>
</feature>
<dbReference type="Pfam" id="PF13508">
    <property type="entry name" value="Acetyltransf_7"/>
    <property type="match status" value="1"/>
</dbReference>
<protein>
    <recommendedName>
        <fullName evidence="1">N-acetyltransferase domain-containing protein</fullName>
    </recommendedName>
</protein>
<gene>
    <name evidence="2" type="ORF">PHACADRAFT_33310</name>
</gene>
<dbReference type="OrthoDB" id="2744543at2759"/>
<dbReference type="Gene3D" id="3.40.630.30">
    <property type="match status" value="1"/>
</dbReference>
<dbReference type="InterPro" id="IPR052523">
    <property type="entry name" value="Trichothecene_AcTrans"/>
</dbReference>
<dbReference type="GO" id="GO:0016747">
    <property type="term" value="F:acyltransferase activity, transferring groups other than amino-acyl groups"/>
    <property type="evidence" value="ECO:0007669"/>
    <property type="project" value="InterPro"/>
</dbReference>
<dbReference type="SUPFAM" id="SSF55729">
    <property type="entry name" value="Acyl-CoA N-acyltransferases (Nat)"/>
    <property type="match status" value="1"/>
</dbReference>
<dbReference type="PANTHER" id="PTHR42791">
    <property type="entry name" value="GNAT FAMILY ACETYLTRANSFERASE"/>
    <property type="match status" value="1"/>
</dbReference>
<dbReference type="EMBL" id="JH930480">
    <property type="protein sequence ID" value="EKM49754.1"/>
    <property type="molecule type" value="Genomic_DNA"/>
</dbReference>
<organism evidence="2 3">
    <name type="scientific">Phanerochaete carnosa (strain HHB-10118-sp)</name>
    <name type="common">White-rot fungus</name>
    <name type="synonym">Peniophora carnosa</name>
    <dbReference type="NCBI Taxonomy" id="650164"/>
    <lineage>
        <taxon>Eukaryota</taxon>
        <taxon>Fungi</taxon>
        <taxon>Dikarya</taxon>
        <taxon>Basidiomycota</taxon>
        <taxon>Agaricomycotina</taxon>
        <taxon>Agaricomycetes</taxon>
        <taxon>Polyporales</taxon>
        <taxon>Phanerochaetaceae</taxon>
        <taxon>Phanerochaete</taxon>
    </lineage>
</organism>
<dbReference type="AlphaFoldDB" id="K5VT49"/>
<evidence type="ECO:0000313" key="3">
    <source>
        <dbReference type="Proteomes" id="UP000008370"/>
    </source>
</evidence>
<dbReference type="CDD" id="cd04301">
    <property type="entry name" value="NAT_SF"/>
    <property type="match status" value="1"/>
</dbReference>
<dbReference type="KEGG" id="pco:PHACADRAFT_33310"/>
<dbReference type="HOGENOM" id="CLU_086106_0_0_1"/>
<dbReference type="InParanoid" id="K5VT49"/>
<sequence length="215" mass="23487">MVENISIRRLQNPKAPEIDQVARIVSDALIPGTLAHLGCGGDKELFRKLQRAFAAGVAVSGHLFAAFDDKSGEIVGSIAFFEPGKTVLGDEAQRAQGFDDFVAHVPPELTLFWTVTAYEALAEVDEAAGEGGKERAWSAHSFAVREEFRGRGIGKALLATGEALAEADRMPVIFEAEHLHNVLVYKHLGYNAVQVLRMKSMGNREYTVFRKGFAE</sequence>
<dbReference type="Proteomes" id="UP000008370">
    <property type="component" value="Unassembled WGS sequence"/>
</dbReference>
<accession>K5VT49</accession>
<dbReference type="InterPro" id="IPR000182">
    <property type="entry name" value="GNAT_dom"/>
</dbReference>
<proteinExistence type="predicted"/>
<reference evidence="2 3" key="1">
    <citation type="journal article" date="2012" name="BMC Genomics">
        <title>Comparative genomics of the white-rot fungi, Phanerochaete carnosa and P. chrysosporium, to elucidate the genetic basis of the distinct wood types they colonize.</title>
        <authorList>
            <person name="Suzuki H."/>
            <person name="MacDonald J."/>
            <person name="Syed K."/>
            <person name="Salamov A."/>
            <person name="Hori C."/>
            <person name="Aerts A."/>
            <person name="Henrissat B."/>
            <person name="Wiebenga A."/>
            <person name="vanKuyk P.A."/>
            <person name="Barry K."/>
            <person name="Lindquist E."/>
            <person name="LaButti K."/>
            <person name="Lapidus A."/>
            <person name="Lucas S."/>
            <person name="Coutinho P."/>
            <person name="Gong Y."/>
            <person name="Samejima M."/>
            <person name="Mahadevan R."/>
            <person name="Abou-Zaid M."/>
            <person name="de Vries R.P."/>
            <person name="Igarashi K."/>
            <person name="Yadav J.S."/>
            <person name="Grigoriev I.V."/>
            <person name="Master E.R."/>
        </authorList>
    </citation>
    <scope>NUCLEOTIDE SEQUENCE [LARGE SCALE GENOMIC DNA]</scope>
    <source>
        <strain evidence="2 3">HHB-10118-sp</strain>
    </source>
</reference>